<gene>
    <name evidence="3" type="ORF">AVDCRST_MAG08-3133</name>
</gene>
<protein>
    <submittedName>
        <fullName evidence="3">Uncharacterized protein</fullName>
    </submittedName>
</protein>
<feature type="compositionally biased region" description="Gly residues" evidence="1">
    <location>
        <begin position="46"/>
        <end position="55"/>
    </location>
</feature>
<feature type="compositionally biased region" description="Basic and acidic residues" evidence="1">
    <location>
        <begin position="90"/>
        <end position="99"/>
    </location>
</feature>
<feature type="signal peptide" evidence="2">
    <location>
        <begin position="1"/>
        <end position="22"/>
    </location>
</feature>
<dbReference type="AlphaFoldDB" id="A0A6J4J5G2"/>
<name>A0A6J4J5G2_9PROT</name>
<feature type="region of interest" description="Disordered" evidence="1">
    <location>
        <begin position="25"/>
        <end position="116"/>
    </location>
</feature>
<dbReference type="EMBL" id="CADCTG010000234">
    <property type="protein sequence ID" value="CAA9269902.1"/>
    <property type="molecule type" value="Genomic_DNA"/>
</dbReference>
<evidence type="ECO:0000256" key="1">
    <source>
        <dbReference type="SAM" id="MobiDB-lite"/>
    </source>
</evidence>
<keyword evidence="2" id="KW-0732">Signal</keyword>
<proteinExistence type="predicted"/>
<reference evidence="3" key="1">
    <citation type="submission" date="2020-02" db="EMBL/GenBank/DDBJ databases">
        <authorList>
            <person name="Meier V. D."/>
        </authorList>
    </citation>
    <scope>NUCLEOTIDE SEQUENCE</scope>
    <source>
        <strain evidence="3">AVDCRST_MAG08</strain>
    </source>
</reference>
<accession>A0A6J4J5G2</accession>
<evidence type="ECO:0000256" key="2">
    <source>
        <dbReference type="SAM" id="SignalP"/>
    </source>
</evidence>
<sequence length="116" mass="11852">MRKFIVPVAALAGVLATAGAFAQDTQPRHGGMRHDGMTQTAPMQGGMCGPGGCGTGTPAQGTPMQGQAQGQGGMTMGGCPMMQRSAAMEQRLRRLEERMGIQTPPTPPSTQPGSPG</sequence>
<evidence type="ECO:0000313" key="3">
    <source>
        <dbReference type="EMBL" id="CAA9269902.1"/>
    </source>
</evidence>
<feature type="compositionally biased region" description="Low complexity" evidence="1">
    <location>
        <begin position="56"/>
        <end position="68"/>
    </location>
</feature>
<feature type="chain" id="PRO_5027024646" evidence="2">
    <location>
        <begin position="23"/>
        <end position="116"/>
    </location>
</feature>
<feature type="compositionally biased region" description="Pro residues" evidence="1">
    <location>
        <begin position="104"/>
        <end position="116"/>
    </location>
</feature>
<organism evidence="3">
    <name type="scientific">uncultured Acetobacteraceae bacterium</name>
    <dbReference type="NCBI Taxonomy" id="169975"/>
    <lineage>
        <taxon>Bacteria</taxon>
        <taxon>Pseudomonadati</taxon>
        <taxon>Pseudomonadota</taxon>
        <taxon>Alphaproteobacteria</taxon>
        <taxon>Acetobacterales</taxon>
        <taxon>Acetobacteraceae</taxon>
        <taxon>environmental samples</taxon>
    </lineage>
</organism>